<evidence type="ECO:0000256" key="12">
    <source>
        <dbReference type="ARBA" id="ARBA00023140"/>
    </source>
</evidence>
<dbReference type="STRING" id="2769.R7QCH6"/>
<keyword evidence="16" id="KW-1185">Reference proteome</keyword>
<protein>
    <recommendedName>
        <fullName evidence="13">Peroxin-12</fullName>
    </recommendedName>
</protein>
<evidence type="ECO:0000256" key="13">
    <source>
        <dbReference type="ARBA" id="ARBA00029692"/>
    </source>
</evidence>
<comment type="pathway">
    <text evidence="2">Protein modification; protein ubiquitination.</text>
</comment>
<dbReference type="PANTHER" id="PTHR12888:SF0">
    <property type="entry name" value="PEROXISOME ASSEMBLY PROTEIN 12"/>
    <property type="match status" value="1"/>
</dbReference>
<dbReference type="Gene3D" id="3.30.40.10">
    <property type="entry name" value="Zinc/RING finger domain, C3HC4 (zinc finger)"/>
    <property type="match status" value="1"/>
</dbReference>
<gene>
    <name evidence="15" type="ORF">CHC_T00003584001</name>
</gene>
<evidence type="ECO:0000259" key="14">
    <source>
        <dbReference type="Pfam" id="PF04757"/>
    </source>
</evidence>
<accession>R7QCH6</accession>
<evidence type="ECO:0000256" key="8">
    <source>
        <dbReference type="ARBA" id="ARBA00022833"/>
    </source>
</evidence>
<evidence type="ECO:0000313" key="16">
    <source>
        <dbReference type="Proteomes" id="UP000012073"/>
    </source>
</evidence>
<evidence type="ECO:0000256" key="9">
    <source>
        <dbReference type="ARBA" id="ARBA00022927"/>
    </source>
</evidence>
<dbReference type="Pfam" id="PF04757">
    <property type="entry name" value="Pex2_Pex12"/>
    <property type="match status" value="1"/>
</dbReference>
<dbReference type="GO" id="GO:0008270">
    <property type="term" value="F:zinc ion binding"/>
    <property type="evidence" value="ECO:0007669"/>
    <property type="project" value="UniProtKB-KW"/>
</dbReference>
<dbReference type="InterPro" id="IPR013083">
    <property type="entry name" value="Znf_RING/FYVE/PHD"/>
</dbReference>
<keyword evidence="8" id="KW-0862">Zinc</keyword>
<keyword evidence="6" id="KW-0479">Metal-binding</keyword>
<keyword evidence="4" id="KW-0813">Transport</keyword>
<dbReference type="OrthoDB" id="2398at2759"/>
<dbReference type="CDD" id="cd16451">
    <property type="entry name" value="mRING_PEX12"/>
    <property type="match status" value="1"/>
</dbReference>
<dbReference type="PhylomeDB" id="R7QCH6"/>
<evidence type="ECO:0000256" key="1">
    <source>
        <dbReference type="ARBA" id="ARBA00004585"/>
    </source>
</evidence>
<evidence type="ECO:0000256" key="4">
    <source>
        <dbReference type="ARBA" id="ARBA00022448"/>
    </source>
</evidence>
<dbReference type="SUPFAM" id="SSF57850">
    <property type="entry name" value="RING/U-box"/>
    <property type="match status" value="1"/>
</dbReference>
<dbReference type="GO" id="GO:0006513">
    <property type="term" value="P:protein monoubiquitination"/>
    <property type="evidence" value="ECO:0007669"/>
    <property type="project" value="TreeGrafter"/>
</dbReference>
<dbReference type="OMA" id="QHYLARC"/>
<dbReference type="EMBL" id="HG001721">
    <property type="protein sequence ID" value="CDF35165.1"/>
    <property type="molecule type" value="Genomic_DNA"/>
</dbReference>
<dbReference type="Gramene" id="CDF35165">
    <property type="protein sequence ID" value="CDF35165"/>
    <property type="gene ID" value="CHC_T00003584001"/>
</dbReference>
<evidence type="ECO:0000256" key="7">
    <source>
        <dbReference type="ARBA" id="ARBA00022771"/>
    </source>
</evidence>
<dbReference type="GO" id="GO:0004842">
    <property type="term" value="F:ubiquitin-protein transferase activity"/>
    <property type="evidence" value="ECO:0007669"/>
    <property type="project" value="TreeGrafter"/>
</dbReference>
<organism evidence="15 16">
    <name type="scientific">Chondrus crispus</name>
    <name type="common">Carrageen Irish moss</name>
    <name type="synonym">Polymorpha crispa</name>
    <dbReference type="NCBI Taxonomy" id="2769"/>
    <lineage>
        <taxon>Eukaryota</taxon>
        <taxon>Rhodophyta</taxon>
        <taxon>Florideophyceae</taxon>
        <taxon>Rhodymeniophycidae</taxon>
        <taxon>Gigartinales</taxon>
        <taxon>Gigartinaceae</taxon>
        <taxon>Chondrus</taxon>
    </lineage>
</organism>
<dbReference type="GO" id="GO:0016558">
    <property type="term" value="P:protein import into peroxisome matrix"/>
    <property type="evidence" value="ECO:0007669"/>
    <property type="project" value="InterPro"/>
</dbReference>
<name>R7QCH6_CHOCR</name>
<keyword evidence="12" id="KW-0576">Peroxisome</keyword>
<dbReference type="GeneID" id="17322700"/>
<keyword evidence="5" id="KW-0812">Transmembrane</keyword>
<dbReference type="KEGG" id="ccp:CHC_T00003584001"/>
<evidence type="ECO:0000256" key="5">
    <source>
        <dbReference type="ARBA" id="ARBA00022692"/>
    </source>
</evidence>
<reference evidence="16" key="1">
    <citation type="journal article" date="2013" name="Proc. Natl. Acad. Sci. U.S.A.">
        <title>Genome structure and metabolic features in the red seaweed Chondrus crispus shed light on evolution of the Archaeplastida.</title>
        <authorList>
            <person name="Collen J."/>
            <person name="Porcel B."/>
            <person name="Carre W."/>
            <person name="Ball S.G."/>
            <person name="Chaparro C."/>
            <person name="Tonon T."/>
            <person name="Barbeyron T."/>
            <person name="Michel G."/>
            <person name="Noel B."/>
            <person name="Valentin K."/>
            <person name="Elias M."/>
            <person name="Artiguenave F."/>
            <person name="Arun A."/>
            <person name="Aury J.M."/>
            <person name="Barbosa-Neto J.F."/>
            <person name="Bothwell J.H."/>
            <person name="Bouget F.Y."/>
            <person name="Brillet L."/>
            <person name="Cabello-Hurtado F."/>
            <person name="Capella-Gutierrez S."/>
            <person name="Charrier B."/>
            <person name="Cladiere L."/>
            <person name="Cock J.M."/>
            <person name="Coelho S.M."/>
            <person name="Colleoni C."/>
            <person name="Czjzek M."/>
            <person name="Da Silva C."/>
            <person name="Delage L."/>
            <person name="Denoeud F."/>
            <person name="Deschamps P."/>
            <person name="Dittami S.M."/>
            <person name="Gabaldon T."/>
            <person name="Gachon C.M."/>
            <person name="Groisillier A."/>
            <person name="Herve C."/>
            <person name="Jabbari K."/>
            <person name="Katinka M."/>
            <person name="Kloareg B."/>
            <person name="Kowalczyk N."/>
            <person name="Labadie K."/>
            <person name="Leblanc C."/>
            <person name="Lopez P.J."/>
            <person name="McLachlan D.H."/>
            <person name="Meslet-Cladiere L."/>
            <person name="Moustafa A."/>
            <person name="Nehr Z."/>
            <person name="Nyvall Collen P."/>
            <person name="Panaud O."/>
            <person name="Partensky F."/>
            <person name="Poulain J."/>
            <person name="Rensing S.A."/>
            <person name="Rousvoal S."/>
            <person name="Samson G."/>
            <person name="Symeonidi A."/>
            <person name="Weissenbach J."/>
            <person name="Zambounis A."/>
            <person name="Wincker P."/>
            <person name="Boyen C."/>
        </authorList>
    </citation>
    <scope>NUCLEOTIDE SEQUENCE [LARGE SCALE GENOMIC DNA]</scope>
    <source>
        <strain evidence="16">cv. Stackhouse</strain>
    </source>
</reference>
<keyword evidence="9" id="KW-0653">Protein transport</keyword>
<dbReference type="GO" id="GO:1990429">
    <property type="term" value="C:peroxisomal importomer complex"/>
    <property type="evidence" value="ECO:0007669"/>
    <property type="project" value="TreeGrafter"/>
</dbReference>
<evidence type="ECO:0000256" key="3">
    <source>
        <dbReference type="ARBA" id="ARBA00008704"/>
    </source>
</evidence>
<dbReference type="Proteomes" id="UP000012073">
    <property type="component" value="Unassembled WGS sequence"/>
</dbReference>
<keyword evidence="10" id="KW-1133">Transmembrane helix</keyword>
<sequence length="437" mass="48504">MKGSRTVPARACQSTQEVLRSSHPFYRRNIFVSRNPSSIMSDTEPYRPGFFELYTAQHLSAALRPALRFVLEVLSVRYPRLVRLASRSDEIFTSLLLVLETSQLRKDSALLSESFYSLRRTAAVSFQANDLKFAPLSRKHIVLSVFFSVVIPHFKSKLDMWYSNATGGAAAELFDSHIGSVGPVLDNDDNASQPPSVSNASLLLHNPSSRLAFLKVYMRELQRRYEAVRNFVMGPAFRRLALKWYPRITSVGESINLAYNFMYLFGHTNHFSFPLALQGLVLRRLSAGELLLDMSRSSAVSSPGATGISLSNVASAASERILGIFKTGFFASIFAFRFLQYYYAAEASMPRESGPIIPPPQPLMPAPGIDRKTALTPGMCPICHKPRNSPTACATSGYVFCYLCIVQQVQQTQKCPITLAPTLIEDLVRVYDDAGAG</sequence>
<keyword evidence="11" id="KW-0472">Membrane</keyword>
<evidence type="ECO:0000256" key="2">
    <source>
        <dbReference type="ARBA" id="ARBA00004906"/>
    </source>
</evidence>
<keyword evidence="7" id="KW-0863">Zinc-finger</keyword>
<comment type="subcellular location">
    <subcellularLocation>
        <location evidence="1">Peroxisome membrane</location>
        <topology evidence="1">Multi-pass membrane protein</topology>
    </subcellularLocation>
</comment>
<evidence type="ECO:0000256" key="11">
    <source>
        <dbReference type="ARBA" id="ARBA00023136"/>
    </source>
</evidence>
<feature type="domain" description="Pex N-terminal" evidence="14">
    <location>
        <begin position="57"/>
        <end position="344"/>
    </location>
</feature>
<evidence type="ECO:0000256" key="10">
    <source>
        <dbReference type="ARBA" id="ARBA00022989"/>
    </source>
</evidence>
<dbReference type="InterPro" id="IPR006845">
    <property type="entry name" value="Pex_N"/>
</dbReference>
<dbReference type="RefSeq" id="XP_005714984.1">
    <property type="nucleotide sequence ID" value="XM_005714927.1"/>
</dbReference>
<comment type="similarity">
    <text evidence="3">Belongs to the pex2/pex10/pex12 family.</text>
</comment>
<dbReference type="InterPro" id="IPR017375">
    <property type="entry name" value="PEX12"/>
</dbReference>
<evidence type="ECO:0000313" key="15">
    <source>
        <dbReference type="EMBL" id="CDF35165.1"/>
    </source>
</evidence>
<evidence type="ECO:0000256" key="6">
    <source>
        <dbReference type="ARBA" id="ARBA00022723"/>
    </source>
</evidence>
<dbReference type="PANTHER" id="PTHR12888">
    <property type="entry name" value="PEROXISOME ASSEMBLY PROTEIN 12 PEROXIN-12"/>
    <property type="match status" value="1"/>
</dbReference>
<dbReference type="AlphaFoldDB" id="R7QCH6"/>
<proteinExistence type="inferred from homology"/>
<dbReference type="GO" id="GO:0005778">
    <property type="term" value="C:peroxisomal membrane"/>
    <property type="evidence" value="ECO:0007669"/>
    <property type="project" value="UniProtKB-SubCell"/>
</dbReference>
<dbReference type="PIRSF" id="PIRSF038074">
    <property type="entry name" value="Peroxisome_assembly_p12"/>
    <property type="match status" value="1"/>
</dbReference>